<dbReference type="PANTHER" id="PTHR32385:SF22">
    <property type="entry name" value="MANNOSYL PHOSPHORYLINOSITOL CERAMIDE SYNTHASE SUR1"/>
    <property type="match status" value="1"/>
</dbReference>
<dbReference type="Pfam" id="PF05704">
    <property type="entry name" value="Caps_synth"/>
    <property type="match status" value="1"/>
</dbReference>
<feature type="non-terminal residue" evidence="1">
    <location>
        <position position="1"/>
    </location>
</feature>
<dbReference type="InterPro" id="IPR051706">
    <property type="entry name" value="Glycosyltransferase_domain"/>
</dbReference>
<protein>
    <submittedName>
        <fullName evidence="1">Uncharacterized protein</fullName>
    </submittedName>
</protein>
<comment type="caution">
    <text evidence="1">The sequence shown here is derived from an EMBL/GenBank/DDBJ whole genome shotgun (WGS) entry which is preliminary data.</text>
</comment>
<accession>A0ABN9VU18</accession>
<proteinExistence type="predicted"/>
<dbReference type="SUPFAM" id="SSF53448">
    <property type="entry name" value="Nucleotide-diphospho-sugar transferases"/>
    <property type="match status" value="1"/>
</dbReference>
<sequence length="561" mass="62202">VARAMSAQGTCALLFSVCCRMQSPSSFMAFQASHTLKLVPLLLDLPAMANRVFDTTEDSTLHPIDQRQRVLGLAFASDDTLITQRGKLSAQFRSASSSLASVSGLPLTDFTSRGEGQLSGIEYKQLGQGFCVNQNGDHPKELGNYTGTSNADARSCVSESPWSCVSDVDDVGRSPACAERCSSMPHCAGYVVKHSGLCGLIAEEGFLPSGGDSTSFYSCFSKHTFKYNTSVTPGKVPNGRRILWSYWFDDAWSVTGLTRWLGAAARTPLSSGSAGRPSVVQLSQDSWRALNPEYEVRMVTDETLFQWVDRSDLPPKFDVMLAAQRSDAVRLAVVAKYGGVWIDASSVMLRPLRDVLGEDGERQVFFSTDRLDHQGDARNERRIDPRTSYIESSFFAAPANDTFILRTNECFHTLFSEVAFNGQPQELDATEVFSGRQLEEMKVSRLNGYLSIIACFYKTLDEDAGLMRQWQESPSLQKFDAMKGLFPHLMWGEDWPGRLLNRVDAELVEKLRNEPETLLLKFRQEDRGSLDGFSEEQLRCRASTLRELLVPAGLALPVCAR</sequence>
<dbReference type="InterPro" id="IPR029044">
    <property type="entry name" value="Nucleotide-diphossugar_trans"/>
</dbReference>
<dbReference type="Gene3D" id="3.90.550.20">
    <property type="match status" value="1"/>
</dbReference>
<evidence type="ECO:0000313" key="1">
    <source>
        <dbReference type="EMBL" id="CAK0876566.1"/>
    </source>
</evidence>
<gene>
    <name evidence="1" type="ORF">PCOR1329_LOCUS60879</name>
</gene>
<organism evidence="1 2">
    <name type="scientific">Prorocentrum cordatum</name>
    <dbReference type="NCBI Taxonomy" id="2364126"/>
    <lineage>
        <taxon>Eukaryota</taxon>
        <taxon>Sar</taxon>
        <taxon>Alveolata</taxon>
        <taxon>Dinophyceae</taxon>
        <taxon>Prorocentrales</taxon>
        <taxon>Prorocentraceae</taxon>
        <taxon>Prorocentrum</taxon>
    </lineage>
</organism>
<reference evidence="1" key="1">
    <citation type="submission" date="2023-10" db="EMBL/GenBank/DDBJ databases">
        <authorList>
            <person name="Chen Y."/>
            <person name="Shah S."/>
            <person name="Dougan E. K."/>
            <person name="Thang M."/>
            <person name="Chan C."/>
        </authorList>
    </citation>
    <scope>NUCLEOTIDE SEQUENCE [LARGE SCALE GENOMIC DNA]</scope>
</reference>
<dbReference type="InterPro" id="IPR008441">
    <property type="entry name" value="AfumC-like_glycosyl_Trfase"/>
</dbReference>
<name>A0ABN9VU18_9DINO</name>
<dbReference type="PANTHER" id="PTHR32385">
    <property type="entry name" value="MANNOSYL PHOSPHORYLINOSITOL CERAMIDE SYNTHASE"/>
    <property type="match status" value="1"/>
</dbReference>
<evidence type="ECO:0000313" key="2">
    <source>
        <dbReference type="Proteomes" id="UP001189429"/>
    </source>
</evidence>
<dbReference type="EMBL" id="CAUYUJ010017638">
    <property type="protein sequence ID" value="CAK0876566.1"/>
    <property type="molecule type" value="Genomic_DNA"/>
</dbReference>
<keyword evidence="2" id="KW-1185">Reference proteome</keyword>
<dbReference type="Proteomes" id="UP001189429">
    <property type="component" value="Unassembled WGS sequence"/>
</dbReference>